<dbReference type="GO" id="GO:0051073">
    <property type="term" value="F:adenosylcobinamide-GDP ribazoletransferase activity"/>
    <property type="evidence" value="ECO:0007669"/>
    <property type="project" value="UniProtKB-UniRule"/>
</dbReference>
<dbReference type="Pfam" id="PF02654">
    <property type="entry name" value="CobS"/>
    <property type="match status" value="1"/>
</dbReference>
<dbReference type="GO" id="GO:0005886">
    <property type="term" value="C:plasma membrane"/>
    <property type="evidence" value="ECO:0007669"/>
    <property type="project" value="UniProtKB-SubCell"/>
</dbReference>
<keyword evidence="9 19" id="KW-0808">Transferase</keyword>
<evidence type="ECO:0000313" key="20">
    <source>
        <dbReference type="EMBL" id="GAF37874.1"/>
    </source>
</evidence>
<dbReference type="OrthoDB" id="9794626at2"/>
<comment type="caution">
    <text evidence="20">The sequence shown here is derived from an EMBL/GenBank/DDBJ whole genome shotgun (WGS) entry which is preliminary data.</text>
</comment>
<comment type="catalytic activity">
    <reaction evidence="17 19">
        <text>alpha-ribazole + adenosylcob(III)inamide-GDP = adenosylcob(III)alamin + GMP + H(+)</text>
        <dbReference type="Rhea" id="RHEA:16049"/>
        <dbReference type="ChEBI" id="CHEBI:10329"/>
        <dbReference type="ChEBI" id="CHEBI:15378"/>
        <dbReference type="ChEBI" id="CHEBI:18408"/>
        <dbReference type="ChEBI" id="CHEBI:58115"/>
        <dbReference type="ChEBI" id="CHEBI:60487"/>
        <dbReference type="EC" id="2.7.8.26"/>
    </reaction>
</comment>
<evidence type="ECO:0000256" key="16">
    <source>
        <dbReference type="ARBA" id="ARBA00032853"/>
    </source>
</evidence>
<keyword evidence="12 19" id="KW-1133">Transmembrane helix</keyword>
<comment type="subcellular location">
    <subcellularLocation>
        <location evidence="2 19">Cell membrane</location>
        <topology evidence="2 19">Multi-pass membrane protein</topology>
    </subcellularLocation>
</comment>
<evidence type="ECO:0000256" key="1">
    <source>
        <dbReference type="ARBA" id="ARBA00001946"/>
    </source>
</evidence>
<evidence type="ECO:0000256" key="19">
    <source>
        <dbReference type="HAMAP-Rule" id="MF_00719"/>
    </source>
</evidence>
<feature type="transmembrane region" description="Helical" evidence="19">
    <location>
        <begin position="32"/>
        <end position="54"/>
    </location>
</feature>
<dbReference type="PANTHER" id="PTHR34148:SF1">
    <property type="entry name" value="ADENOSYLCOBINAMIDE-GDP RIBAZOLETRANSFERASE"/>
    <property type="match status" value="1"/>
</dbReference>
<dbReference type="PATRIC" id="fig|1423743.5.peg.1174"/>
<evidence type="ECO:0000256" key="13">
    <source>
        <dbReference type="ARBA" id="ARBA00023136"/>
    </source>
</evidence>
<keyword evidence="7 19" id="KW-1003">Cell membrane</keyword>
<dbReference type="Proteomes" id="UP000051966">
    <property type="component" value="Unassembled WGS sequence"/>
</dbReference>
<dbReference type="GO" id="GO:0008818">
    <property type="term" value="F:cobalamin 5'-phosphate synthase activity"/>
    <property type="evidence" value="ECO:0007669"/>
    <property type="project" value="UniProtKB-UniRule"/>
</dbReference>
<feature type="transmembrane region" description="Helical" evidence="19">
    <location>
        <begin position="107"/>
        <end position="130"/>
    </location>
</feature>
<evidence type="ECO:0000256" key="7">
    <source>
        <dbReference type="ARBA" id="ARBA00022475"/>
    </source>
</evidence>
<evidence type="ECO:0000256" key="12">
    <source>
        <dbReference type="ARBA" id="ARBA00022989"/>
    </source>
</evidence>
<gene>
    <name evidence="19" type="primary">cobS</name>
    <name evidence="21" type="ORF">FD41_GL001137</name>
    <name evidence="20" type="ORF">JCM14108_2956</name>
</gene>
<evidence type="ECO:0000256" key="4">
    <source>
        <dbReference type="ARBA" id="ARBA00010561"/>
    </source>
</evidence>
<evidence type="ECO:0000256" key="2">
    <source>
        <dbReference type="ARBA" id="ARBA00004651"/>
    </source>
</evidence>
<keyword evidence="11 19" id="KW-0460">Magnesium</keyword>
<keyword evidence="8 19" id="KW-0169">Cobalamin biosynthesis</keyword>
<evidence type="ECO:0000256" key="5">
    <source>
        <dbReference type="ARBA" id="ARBA00013200"/>
    </source>
</evidence>
<comment type="cofactor">
    <cofactor evidence="1 19">
        <name>Mg(2+)</name>
        <dbReference type="ChEBI" id="CHEBI:18420"/>
    </cofactor>
</comment>
<evidence type="ECO:0000313" key="21">
    <source>
        <dbReference type="EMBL" id="KRM03614.1"/>
    </source>
</evidence>
<evidence type="ECO:0000256" key="15">
    <source>
        <dbReference type="ARBA" id="ARBA00032605"/>
    </source>
</evidence>
<evidence type="ECO:0000256" key="10">
    <source>
        <dbReference type="ARBA" id="ARBA00022692"/>
    </source>
</evidence>
<dbReference type="RefSeq" id="WP_035181187.1">
    <property type="nucleotide sequence ID" value="NZ_AZFY01000127.1"/>
</dbReference>
<evidence type="ECO:0000256" key="9">
    <source>
        <dbReference type="ARBA" id="ARBA00022679"/>
    </source>
</evidence>
<evidence type="ECO:0000256" key="14">
    <source>
        <dbReference type="ARBA" id="ARBA00025228"/>
    </source>
</evidence>
<keyword evidence="10 19" id="KW-0812">Transmembrane</keyword>
<sequence length="252" mass="28057">MIHGLILYAQFFTRLPIPIEIKNPGAKFRDNIQYFTFFGLLLGILEAGVFLGYTYLFPKWFAWLLLWITDGMITGGFHLDALADTADGVMSARTSDKMFKIMKDSRLGTMGTLALIYFYAIIFGLGGVLAGRFDRFQLAGLVVISIMMAKTGISLLFYKMVYAGDAPGLATIWQGIKAWRIVVSQIISIFLIVLLLGYQGLLGYLMVVIIAIGYRRYMLKLLGGFSGDTLGGFAEIAQVGFLLMYAIITKWL</sequence>
<dbReference type="eggNOG" id="COG0368">
    <property type="taxonomic scope" value="Bacteria"/>
</dbReference>
<feature type="transmembrane region" description="Helical" evidence="19">
    <location>
        <begin position="230"/>
        <end position="248"/>
    </location>
</feature>
<dbReference type="AlphaFoldDB" id="X0PBZ5"/>
<reference evidence="21 23" key="2">
    <citation type="journal article" date="2015" name="Genome Announc.">
        <title>Expanding the biotechnology potential of lactobacilli through comparative genomics of 213 strains and associated genera.</title>
        <authorList>
            <person name="Sun Z."/>
            <person name="Harris H.M."/>
            <person name="McCann A."/>
            <person name="Guo C."/>
            <person name="Argimon S."/>
            <person name="Zhang W."/>
            <person name="Yang X."/>
            <person name="Jeffery I.B."/>
            <person name="Cooney J.C."/>
            <person name="Kagawa T.F."/>
            <person name="Liu W."/>
            <person name="Song Y."/>
            <person name="Salvetti E."/>
            <person name="Wrobel A."/>
            <person name="Rasinkangas P."/>
            <person name="Parkhill J."/>
            <person name="Rea M.C."/>
            <person name="O'Sullivan O."/>
            <person name="Ritari J."/>
            <person name="Douillard F.P."/>
            <person name="Paul Ross R."/>
            <person name="Yang R."/>
            <person name="Briner A.E."/>
            <person name="Felis G.E."/>
            <person name="de Vos W.M."/>
            <person name="Barrangou R."/>
            <person name="Klaenhammer T.R."/>
            <person name="Caufield P.W."/>
            <person name="Cui Y."/>
            <person name="Zhang H."/>
            <person name="O'Toole P.W."/>
        </authorList>
    </citation>
    <scope>NUCLEOTIDE SEQUENCE [LARGE SCALE GENOMIC DNA]</scope>
    <source>
        <strain evidence="21 23">DSM 18382</strain>
    </source>
</reference>
<evidence type="ECO:0000256" key="11">
    <source>
        <dbReference type="ARBA" id="ARBA00022842"/>
    </source>
</evidence>
<dbReference type="HAMAP" id="MF_00719">
    <property type="entry name" value="CobS"/>
    <property type="match status" value="1"/>
</dbReference>
<dbReference type="InterPro" id="IPR003805">
    <property type="entry name" value="CobS"/>
</dbReference>
<evidence type="ECO:0000313" key="22">
    <source>
        <dbReference type="Proteomes" id="UP000019488"/>
    </source>
</evidence>
<keyword evidence="23" id="KW-1185">Reference proteome</keyword>
<dbReference type="STRING" id="1423743.FD41_GL001137"/>
<dbReference type="EMBL" id="AZFY01000127">
    <property type="protein sequence ID" value="KRM03614.1"/>
    <property type="molecule type" value="Genomic_DNA"/>
</dbReference>
<name>X0PBZ5_9LACO</name>
<dbReference type="GO" id="GO:0009236">
    <property type="term" value="P:cobalamin biosynthetic process"/>
    <property type="evidence" value="ECO:0007669"/>
    <property type="project" value="UniProtKB-UniRule"/>
</dbReference>
<dbReference type="EMBL" id="BAKI01000051">
    <property type="protein sequence ID" value="GAF37874.1"/>
    <property type="molecule type" value="Genomic_DNA"/>
</dbReference>
<proteinExistence type="inferred from homology"/>
<dbReference type="Proteomes" id="UP000019488">
    <property type="component" value="Unassembled WGS sequence"/>
</dbReference>
<evidence type="ECO:0000313" key="23">
    <source>
        <dbReference type="Proteomes" id="UP000051966"/>
    </source>
</evidence>
<keyword evidence="13 19" id="KW-0472">Membrane</keyword>
<protein>
    <recommendedName>
        <fullName evidence="6 19">Adenosylcobinamide-GDP ribazoletransferase</fullName>
        <ecNumber evidence="5 19">2.7.8.26</ecNumber>
    </recommendedName>
    <alternativeName>
        <fullName evidence="16 19">Cobalamin synthase</fullName>
    </alternativeName>
    <alternativeName>
        <fullName evidence="15 19">Cobalamin-5'-phosphate synthase</fullName>
    </alternativeName>
</protein>
<comment type="similarity">
    <text evidence="4 19">Belongs to the CobS family.</text>
</comment>
<dbReference type="PANTHER" id="PTHR34148">
    <property type="entry name" value="ADENOSYLCOBINAMIDE-GDP RIBAZOLETRANSFERASE"/>
    <property type="match status" value="1"/>
</dbReference>
<dbReference type="UniPathway" id="UPA00148">
    <property type="reaction ID" value="UER00238"/>
</dbReference>
<organism evidence="20 22">
    <name type="scientific">Lentilactobacillus farraginis DSM 18382 = JCM 14108</name>
    <dbReference type="NCBI Taxonomy" id="1423743"/>
    <lineage>
        <taxon>Bacteria</taxon>
        <taxon>Bacillati</taxon>
        <taxon>Bacillota</taxon>
        <taxon>Bacilli</taxon>
        <taxon>Lactobacillales</taxon>
        <taxon>Lactobacillaceae</taxon>
        <taxon>Lentilactobacillus</taxon>
    </lineage>
</organism>
<evidence type="ECO:0000256" key="18">
    <source>
        <dbReference type="ARBA" id="ARBA00049504"/>
    </source>
</evidence>
<dbReference type="EC" id="2.7.8.26" evidence="5 19"/>
<evidence type="ECO:0000256" key="17">
    <source>
        <dbReference type="ARBA" id="ARBA00048623"/>
    </source>
</evidence>
<comment type="catalytic activity">
    <reaction evidence="18 19">
        <text>alpha-ribazole 5'-phosphate + adenosylcob(III)inamide-GDP = adenosylcob(III)alamin 5'-phosphate + GMP + H(+)</text>
        <dbReference type="Rhea" id="RHEA:23560"/>
        <dbReference type="ChEBI" id="CHEBI:15378"/>
        <dbReference type="ChEBI" id="CHEBI:57918"/>
        <dbReference type="ChEBI" id="CHEBI:58115"/>
        <dbReference type="ChEBI" id="CHEBI:60487"/>
        <dbReference type="ChEBI" id="CHEBI:60493"/>
        <dbReference type="EC" id="2.7.8.26"/>
    </reaction>
</comment>
<evidence type="ECO:0000256" key="6">
    <source>
        <dbReference type="ARBA" id="ARBA00015850"/>
    </source>
</evidence>
<comment type="pathway">
    <text evidence="3 19">Cofactor biosynthesis; adenosylcobalamin biosynthesis; adenosylcobalamin from cob(II)yrinate a,c-diamide: step 7/7.</text>
</comment>
<reference evidence="20" key="1">
    <citation type="journal article" date="2014" name="Genome Announc.">
        <title>Draft Genome Sequences of Two Lactobacillus Strains, L. farraginis JCM 14108T and L. composti JCM 14202T, Isolated from Compost of Distilled Shochu Residue.</title>
        <authorList>
            <person name="Yuki M."/>
            <person name="Oshima K."/>
            <person name="Suda W."/>
            <person name="Kitahara M."/>
            <person name="Kitamura K."/>
            <person name="Iida T."/>
            <person name="Hattori M."/>
            <person name="Ohkuma M."/>
        </authorList>
    </citation>
    <scope>NUCLEOTIDE SEQUENCE [LARGE SCALE GENOMIC DNA]</scope>
    <source>
        <strain evidence="20">JCM 14108</strain>
    </source>
</reference>
<evidence type="ECO:0000256" key="3">
    <source>
        <dbReference type="ARBA" id="ARBA00004663"/>
    </source>
</evidence>
<feature type="transmembrane region" description="Helical" evidence="19">
    <location>
        <begin position="136"/>
        <end position="158"/>
    </location>
</feature>
<evidence type="ECO:0000256" key="8">
    <source>
        <dbReference type="ARBA" id="ARBA00022573"/>
    </source>
</evidence>
<comment type="function">
    <text evidence="14 19">Joins adenosylcobinamide-GDP and alpha-ribazole to generate adenosylcobalamin (Ado-cobalamin). Also synthesizes adenosylcobalamin 5'-phosphate from adenosylcobinamide-GDP and alpha-ribazole 5'-phosphate.</text>
</comment>
<accession>X0PBZ5</accession>